<feature type="transmembrane region" description="Helical" evidence="1">
    <location>
        <begin position="228"/>
        <end position="249"/>
    </location>
</feature>
<feature type="transmembrane region" description="Helical" evidence="1">
    <location>
        <begin position="285"/>
        <end position="303"/>
    </location>
</feature>
<dbReference type="EMBL" id="PGGN01000002">
    <property type="protein sequence ID" value="PSH57961.1"/>
    <property type="molecule type" value="Genomic_DNA"/>
</dbReference>
<keyword evidence="4" id="KW-0808">Transferase</keyword>
<dbReference type="GO" id="GO:0016747">
    <property type="term" value="F:acyltransferase activity, transferring groups other than amino-acyl groups"/>
    <property type="evidence" value="ECO:0007669"/>
    <property type="project" value="InterPro"/>
</dbReference>
<sequence>MQSVVAFQSFHNPKICVKRVFLEGWGGMTDANSVRNVSRLKFSYRPHIDGLRAIAVLGVVLFHFGLEELPGGFIGVDIFFVISGFLISKSIYKEVESRRFSFYSFYERRARRILPAFIVVSLSTALAGYFILFPQELAELSKSLIAATLFSGNIHFYATSDYFSPGASQTPLLHLWSLGVEEQFYIVFPALVLAVHKWWPRAMASVIVGLIVASVVASQIMLSLSPSASFYLLPFRAFEILIGSWLALPRRTFPSGNLARVAAYGGLALICGGMLFITAKFPFPGLLALVPCVGTALVIWGCESTVGSVSRVMGSGPMKFFGKISYSLYLVHWPIAVFAIYIFRDINRWEYLIYGVASSTILAWLSYRYIEQPVRLRKDFWFPSRLIATSGCALAAFLVVFSGINAAQGFPGRVVGSVNDVLAYLKYGGSEEMFQKGTCFMNPEQTAKDYKADKCLPKGRPSVILWGNSHISQFHWGLRAPLAKRGYELGQITSSGCPPIIGLEVVARPNCGAFNDFAIAEIMKTKPDLLVIGGVWNSSPDDMAVFDKTLSRLHAQNIKVVVLGPPALFKRPVPIIIADRLTKGIDLASDDDLERSLIFSRDEALAKHFAGSSMATYVSILNTVCKDKQCPLSYFGIPLHFDIVHLTKEGSVYYGEALADKIFPTD</sequence>
<keyword evidence="1" id="KW-1133">Transmembrane helix</keyword>
<feature type="transmembrane region" description="Helical" evidence="1">
    <location>
        <begin position="324"/>
        <end position="343"/>
    </location>
</feature>
<evidence type="ECO:0000259" key="3">
    <source>
        <dbReference type="Pfam" id="PF19040"/>
    </source>
</evidence>
<proteinExistence type="predicted"/>
<gene>
    <name evidence="4" type="ORF">CU100_09795</name>
</gene>
<evidence type="ECO:0000259" key="2">
    <source>
        <dbReference type="Pfam" id="PF01757"/>
    </source>
</evidence>
<feature type="transmembrane region" description="Helical" evidence="1">
    <location>
        <begin position="72"/>
        <end position="92"/>
    </location>
</feature>
<dbReference type="PANTHER" id="PTHR23028:SF53">
    <property type="entry name" value="ACYL_TRANSF_3 DOMAIN-CONTAINING PROTEIN"/>
    <property type="match status" value="1"/>
</dbReference>
<dbReference type="PANTHER" id="PTHR23028">
    <property type="entry name" value="ACETYLTRANSFERASE"/>
    <property type="match status" value="1"/>
</dbReference>
<feature type="transmembrane region" description="Helical" evidence="1">
    <location>
        <begin position="349"/>
        <end position="370"/>
    </location>
</feature>
<dbReference type="AlphaFoldDB" id="A0A2P7AUT7"/>
<evidence type="ECO:0000313" key="4">
    <source>
        <dbReference type="EMBL" id="PSH57961.1"/>
    </source>
</evidence>
<dbReference type="GO" id="GO:0016020">
    <property type="term" value="C:membrane"/>
    <property type="evidence" value="ECO:0007669"/>
    <property type="project" value="TreeGrafter"/>
</dbReference>
<keyword evidence="1" id="KW-0812">Transmembrane</keyword>
<feature type="transmembrane region" description="Helical" evidence="1">
    <location>
        <begin position="382"/>
        <end position="404"/>
    </location>
</feature>
<feature type="transmembrane region" description="Helical" evidence="1">
    <location>
        <begin position="261"/>
        <end position="279"/>
    </location>
</feature>
<reference evidence="5" key="1">
    <citation type="submission" date="2017-11" db="EMBL/GenBank/DDBJ databases">
        <authorList>
            <person name="Kuznetsova I."/>
            <person name="Sazanova A."/>
            <person name="Chirak E."/>
            <person name="Safronova V."/>
            <person name="Willems A."/>
        </authorList>
    </citation>
    <scope>NUCLEOTIDE SEQUENCE [LARGE SCALE GENOMIC DNA]</scope>
    <source>
        <strain evidence="5">PEPV15</strain>
    </source>
</reference>
<keyword evidence="1" id="KW-0472">Membrane</keyword>
<evidence type="ECO:0000313" key="5">
    <source>
        <dbReference type="Proteomes" id="UP000241158"/>
    </source>
</evidence>
<dbReference type="InterPro" id="IPR002656">
    <property type="entry name" value="Acyl_transf_3_dom"/>
</dbReference>
<name>A0A2P7AUT7_9HYPH</name>
<dbReference type="Proteomes" id="UP000241158">
    <property type="component" value="Unassembled WGS sequence"/>
</dbReference>
<feature type="domain" description="Acyltransferase 3" evidence="2">
    <location>
        <begin position="48"/>
        <end position="367"/>
    </location>
</feature>
<feature type="transmembrane region" description="Helical" evidence="1">
    <location>
        <begin position="173"/>
        <end position="195"/>
    </location>
</feature>
<accession>A0A2P7AUT7</accession>
<dbReference type="InterPro" id="IPR050879">
    <property type="entry name" value="Acyltransferase_3"/>
</dbReference>
<comment type="caution">
    <text evidence="4">The sequence shown here is derived from an EMBL/GenBank/DDBJ whole genome shotgun (WGS) entry which is preliminary data.</text>
</comment>
<organism evidence="4 5">
    <name type="scientific">Phyllobacterium endophyticum</name>
    <dbReference type="NCBI Taxonomy" id="1149773"/>
    <lineage>
        <taxon>Bacteria</taxon>
        <taxon>Pseudomonadati</taxon>
        <taxon>Pseudomonadota</taxon>
        <taxon>Alphaproteobacteria</taxon>
        <taxon>Hyphomicrobiales</taxon>
        <taxon>Phyllobacteriaceae</taxon>
        <taxon>Phyllobacterium</taxon>
    </lineage>
</organism>
<feature type="transmembrane region" description="Helical" evidence="1">
    <location>
        <begin position="113"/>
        <end position="132"/>
    </location>
</feature>
<dbReference type="Pfam" id="PF19040">
    <property type="entry name" value="SGNH"/>
    <property type="match status" value="1"/>
</dbReference>
<dbReference type="Pfam" id="PF01757">
    <property type="entry name" value="Acyl_transf_3"/>
    <property type="match status" value="1"/>
</dbReference>
<feature type="domain" description="SGNH" evidence="3">
    <location>
        <begin position="450"/>
        <end position="659"/>
    </location>
</feature>
<feature type="transmembrane region" description="Helical" evidence="1">
    <location>
        <begin position="49"/>
        <end position="66"/>
    </location>
</feature>
<protein>
    <submittedName>
        <fullName evidence="4">Acyltransferase</fullName>
    </submittedName>
</protein>
<dbReference type="InterPro" id="IPR043968">
    <property type="entry name" value="SGNH"/>
</dbReference>
<evidence type="ECO:0000256" key="1">
    <source>
        <dbReference type="SAM" id="Phobius"/>
    </source>
</evidence>
<feature type="transmembrane region" description="Helical" evidence="1">
    <location>
        <begin position="202"/>
        <end position="222"/>
    </location>
</feature>
<keyword evidence="5" id="KW-1185">Reference proteome</keyword>
<keyword evidence="4" id="KW-0012">Acyltransferase</keyword>
<dbReference type="GO" id="GO:0009103">
    <property type="term" value="P:lipopolysaccharide biosynthetic process"/>
    <property type="evidence" value="ECO:0007669"/>
    <property type="project" value="TreeGrafter"/>
</dbReference>